<gene>
    <name evidence="4" type="ORF">SAMN05421752_12516</name>
</gene>
<dbReference type="GO" id="GO:0046872">
    <property type="term" value="F:metal ion binding"/>
    <property type="evidence" value="ECO:0007669"/>
    <property type="project" value="UniProtKB-KW"/>
</dbReference>
<evidence type="ECO:0000256" key="1">
    <source>
        <dbReference type="ARBA" id="ARBA00022723"/>
    </source>
</evidence>
<evidence type="ECO:0000256" key="2">
    <source>
        <dbReference type="ARBA" id="ARBA00022801"/>
    </source>
</evidence>
<dbReference type="Proteomes" id="UP000185936">
    <property type="component" value="Unassembled WGS sequence"/>
</dbReference>
<keyword evidence="2" id="KW-0378">Hydrolase</keyword>
<dbReference type="InterPro" id="IPR002509">
    <property type="entry name" value="NODB_dom"/>
</dbReference>
<evidence type="ECO:0000259" key="3">
    <source>
        <dbReference type="PROSITE" id="PS51677"/>
    </source>
</evidence>
<dbReference type="EMBL" id="FTNR01000025">
    <property type="protein sequence ID" value="SIS19898.1"/>
    <property type="molecule type" value="Genomic_DNA"/>
</dbReference>
<name>A0A1N7H5F9_9EURY</name>
<sequence length="245" mass="27224">MRPANEAKLREFETWLSLLTDGELPERHKWKAWFCVAEYEQPDFEAVSALLQDNDASGSFVFLGRDAEKQAEIMEVLAADGHEIAFHSHRHHAYNDLSYDDAHDAITTGLAAIKDATGLSPDGFFAPFLKLSDGTVRAIEEVGFEWVLGMTDNEPDGIEITPPVIPFDTERMEDHSPSETMETLRAEAEAGGAPFLFHPPVIEYNDGMDAFEDWIRAVEPVTVAEQITSGGTGMVLDCVRPVRLE</sequence>
<dbReference type="RefSeq" id="WP_076610818.1">
    <property type="nucleotide sequence ID" value="NZ_FTNR01000025.1"/>
</dbReference>
<protein>
    <submittedName>
        <fullName evidence="4">Polysaccharide deacetylase</fullName>
    </submittedName>
</protein>
<keyword evidence="1" id="KW-0479">Metal-binding</keyword>
<dbReference type="InterPro" id="IPR050248">
    <property type="entry name" value="Polysacc_deacetylase_ArnD"/>
</dbReference>
<feature type="domain" description="NodB homology" evidence="3">
    <location>
        <begin position="28"/>
        <end position="245"/>
    </location>
</feature>
<dbReference type="PROSITE" id="PS51677">
    <property type="entry name" value="NODB"/>
    <property type="match status" value="1"/>
</dbReference>
<organism evidence="4 5">
    <name type="scientific">Natronorubrum thiooxidans</name>
    <dbReference type="NCBI Taxonomy" id="308853"/>
    <lineage>
        <taxon>Archaea</taxon>
        <taxon>Methanobacteriati</taxon>
        <taxon>Methanobacteriota</taxon>
        <taxon>Stenosarchaea group</taxon>
        <taxon>Halobacteria</taxon>
        <taxon>Halobacteriales</taxon>
        <taxon>Natrialbaceae</taxon>
        <taxon>Natronorubrum</taxon>
    </lineage>
</organism>
<reference evidence="5" key="1">
    <citation type="submission" date="2017-01" db="EMBL/GenBank/DDBJ databases">
        <authorList>
            <person name="Varghese N."/>
            <person name="Submissions S."/>
        </authorList>
    </citation>
    <scope>NUCLEOTIDE SEQUENCE [LARGE SCALE GENOMIC DNA]</scope>
    <source>
        <strain evidence="5">type strain: HArc-</strain>
    </source>
</reference>
<dbReference type="GO" id="GO:0016810">
    <property type="term" value="F:hydrolase activity, acting on carbon-nitrogen (but not peptide) bonds"/>
    <property type="evidence" value="ECO:0007669"/>
    <property type="project" value="InterPro"/>
</dbReference>
<dbReference type="OrthoDB" id="10436at2157"/>
<dbReference type="AlphaFoldDB" id="A0A1N7H5F9"/>
<dbReference type="GO" id="GO:0016020">
    <property type="term" value="C:membrane"/>
    <property type="evidence" value="ECO:0007669"/>
    <property type="project" value="TreeGrafter"/>
</dbReference>
<evidence type="ECO:0000313" key="5">
    <source>
        <dbReference type="Proteomes" id="UP000185936"/>
    </source>
</evidence>
<keyword evidence="5" id="KW-1185">Reference proteome</keyword>
<dbReference type="PANTHER" id="PTHR10587">
    <property type="entry name" value="GLYCOSYL TRANSFERASE-RELATED"/>
    <property type="match status" value="1"/>
</dbReference>
<dbReference type="Pfam" id="PF01522">
    <property type="entry name" value="Polysacc_deac_1"/>
    <property type="match status" value="1"/>
</dbReference>
<evidence type="ECO:0000313" key="4">
    <source>
        <dbReference type="EMBL" id="SIS19898.1"/>
    </source>
</evidence>
<dbReference type="Gene3D" id="3.20.20.370">
    <property type="entry name" value="Glycoside hydrolase/deacetylase"/>
    <property type="match status" value="1"/>
</dbReference>
<dbReference type="GO" id="GO:0005975">
    <property type="term" value="P:carbohydrate metabolic process"/>
    <property type="evidence" value="ECO:0007669"/>
    <property type="project" value="InterPro"/>
</dbReference>
<proteinExistence type="predicted"/>
<dbReference type="PANTHER" id="PTHR10587:SF133">
    <property type="entry name" value="CHITIN DEACETYLASE 1-RELATED"/>
    <property type="match status" value="1"/>
</dbReference>
<dbReference type="SUPFAM" id="SSF88713">
    <property type="entry name" value="Glycoside hydrolase/deacetylase"/>
    <property type="match status" value="1"/>
</dbReference>
<accession>A0A1N7H5F9</accession>
<dbReference type="InterPro" id="IPR011330">
    <property type="entry name" value="Glyco_hydro/deAcase_b/a-brl"/>
</dbReference>